<dbReference type="PANTHER" id="PTHR12606">
    <property type="entry name" value="SENTRIN/SUMO-SPECIFIC PROTEASE"/>
    <property type="match status" value="1"/>
</dbReference>
<accession>A0ABP0ZEJ9</accession>
<dbReference type="GeneID" id="92206001"/>
<dbReference type="InterPro" id="IPR003653">
    <property type="entry name" value="Peptidase_C48_C"/>
</dbReference>
<dbReference type="Proteomes" id="UP001497383">
    <property type="component" value="Chromosome 1"/>
</dbReference>
<dbReference type="PANTHER" id="PTHR12606:SF141">
    <property type="entry name" value="GH15225P-RELATED"/>
    <property type="match status" value="1"/>
</dbReference>
<keyword evidence="7" id="KW-1185">Reference proteome</keyword>
<evidence type="ECO:0000313" key="6">
    <source>
        <dbReference type="EMBL" id="CAK9436247.1"/>
    </source>
</evidence>
<evidence type="ECO:0000259" key="5">
    <source>
        <dbReference type="PROSITE" id="PS50600"/>
    </source>
</evidence>
<dbReference type="PROSITE" id="PS50600">
    <property type="entry name" value="ULP_PROTEASE"/>
    <property type="match status" value="1"/>
</dbReference>
<evidence type="ECO:0000256" key="3">
    <source>
        <dbReference type="ARBA" id="ARBA00022801"/>
    </source>
</evidence>
<evidence type="ECO:0000256" key="4">
    <source>
        <dbReference type="ARBA" id="ARBA00022807"/>
    </source>
</evidence>
<dbReference type="Gene3D" id="3.30.310.130">
    <property type="entry name" value="Ubiquitin-related"/>
    <property type="match status" value="1"/>
</dbReference>
<protein>
    <recommendedName>
        <fullName evidence="5">Ubiquitin-like protease family profile domain-containing protein</fullName>
    </recommendedName>
</protein>
<dbReference type="InterPro" id="IPR038765">
    <property type="entry name" value="Papain-like_cys_pep_sf"/>
</dbReference>
<dbReference type="RefSeq" id="XP_066827743.1">
    <property type="nucleotide sequence ID" value="XM_066976766.1"/>
</dbReference>
<keyword evidence="4" id="KW-0788">Thiol protease</keyword>
<evidence type="ECO:0000313" key="7">
    <source>
        <dbReference type="Proteomes" id="UP001497383"/>
    </source>
</evidence>
<organism evidence="6 7">
    <name type="scientific">Lodderomyces beijingensis</name>
    <dbReference type="NCBI Taxonomy" id="1775926"/>
    <lineage>
        <taxon>Eukaryota</taxon>
        <taxon>Fungi</taxon>
        <taxon>Dikarya</taxon>
        <taxon>Ascomycota</taxon>
        <taxon>Saccharomycotina</taxon>
        <taxon>Pichiomycetes</taxon>
        <taxon>Debaryomycetaceae</taxon>
        <taxon>Candida/Lodderomyces clade</taxon>
        <taxon>Lodderomyces</taxon>
    </lineage>
</organism>
<sequence length="533" mass="61394">MDRRYFVNEMNDDENPIIGLERIYTHDPTANGEEDNHYNLLEPSPRGTVKENKHVAAVLWQYFERIFCYLHAYIVSHFTGKNKTPLKDREDKEQDEARNIDIDIDIDCAEKSPLLSPNDSDLQIINDYGITNDFHLIDKTNPARNFRENSILIEENEQNGKYNSSIDDQSRHVVLAKDTSSALRALALKRLQTTNREATKNQYGTDLSIARAMRYSQLDRTSLTHPRIHTFKDFPSFSISSNNQESQSPITKYQESILNYYANTRPISSPAPSLLDNLISNIYKDKIATTFEQTQAKVQELITKKRLEAVAGVKPLTDQQANQVYRAWKSEPRELVIDKFKISLKAVDLQTLRDGKWINDNVIDFYFALATEADDKMFAWTSHFYTTLEDRGYQGVARWAKKRKIDCLALNKLFVPVNIHNTHWALAVVDNVEKTISYYDSLDASQSGNIHACTTLQDYMNQEAQRLNKPPVAYKLVPSLPCPQQQNGFDCGIFTCQAGKHIAQNKKFNYTQKDMKVIRRRMAYEMMTAQLLS</sequence>
<proteinExistence type="inferred from homology"/>
<keyword evidence="3" id="KW-0378">Hydrolase</keyword>
<feature type="domain" description="Ubiquitin-like protease family profile" evidence="5">
    <location>
        <begin position="342"/>
        <end position="502"/>
    </location>
</feature>
<evidence type="ECO:0000256" key="2">
    <source>
        <dbReference type="ARBA" id="ARBA00022670"/>
    </source>
</evidence>
<dbReference type="Pfam" id="PF02902">
    <property type="entry name" value="Peptidase_C48"/>
    <property type="match status" value="1"/>
</dbReference>
<dbReference type="SUPFAM" id="SSF54001">
    <property type="entry name" value="Cysteine proteinases"/>
    <property type="match status" value="1"/>
</dbReference>
<dbReference type="Gene3D" id="1.10.418.20">
    <property type="match status" value="1"/>
</dbReference>
<evidence type="ECO:0000256" key="1">
    <source>
        <dbReference type="ARBA" id="ARBA00005234"/>
    </source>
</evidence>
<name>A0ABP0ZEJ9_9ASCO</name>
<gene>
    <name evidence="6" type="ORF">LODBEIA_P08050</name>
</gene>
<dbReference type="EMBL" id="OZ022405">
    <property type="protein sequence ID" value="CAK9436247.1"/>
    <property type="molecule type" value="Genomic_DNA"/>
</dbReference>
<keyword evidence="2" id="KW-0645">Protease</keyword>
<comment type="similarity">
    <text evidence="1">Belongs to the peptidase C48 family.</text>
</comment>
<reference evidence="6 7" key="1">
    <citation type="submission" date="2024-03" db="EMBL/GenBank/DDBJ databases">
        <authorList>
            <person name="Brejova B."/>
        </authorList>
    </citation>
    <scope>NUCLEOTIDE SEQUENCE [LARGE SCALE GENOMIC DNA]</scope>
    <source>
        <strain evidence="6 7">CBS 14171</strain>
    </source>
</reference>